<comment type="caution">
    <text evidence="1">The sequence shown here is derived from an EMBL/GenBank/DDBJ whole genome shotgun (WGS) entry which is preliminary data.</text>
</comment>
<dbReference type="Proteomes" id="UP000749293">
    <property type="component" value="Unassembled WGS sequence"/>
</dbReference>
<dbReference type="AlphaFoldDB" id="A0A9P5D099"/>
<dbReference type="EMBL" id="JAANYQ010000009">
    <property type="protein sequence ID" value="KAF4122508.1"/>
    <property type="molecule type" value="Genomic_DNA"/>
</dbReference>
<dbReference type="GeneID" id="55973723"/>
<reference evidence="1" key="1">
    <citation type="submission" date="2020-03" db="EMBL/GenBank/DDBJ databases">
        <title>Site-based positive gene gene selection in Geosmithia morbida across the United States reveals a broad range of putative effectors and factors for local host and environmental adapation.</title>
        <authorList>
            <person name="Onufrak A."/>
            <person name="Murdoch R.W."/>
            <person name="Gazis R."/>
            <person name="Huff M."/>
            <person name="Staton M."/>
            <person name="Klingeman W."/>
            <person name="Hadziabdic D."/>
        </authorList>
    </citation>
    <scope>NUCLEOTIDE SEQUENCE</scope>
    <source>
        <strain evidence="1">1262</strain>
    </source>
</reference>
<organism evidence="1 2">
    <name type="scientific">Geosmithia morbida</name>
    <dbReference type="NCBI Taxonomy" id="1094350"/>
    <lineage>
        <taxon>Eukaryota</taxon>
        <taxon>Fungi</taxon>
        <taxon>Dikarya</taxon>
        <taxon>Ascomycota</taxon>
        <taxon>Pezizomycotina</taxon>
        <taxon>Sordariomycetes</taxon>
        <taxon>Hypocreomycetidae</taxon>
        <taxon>Hypocreales</taxon>
        <taxon>Bionectriaceae</taxon>
        <taxon>Geosmithia</taxon>
    </lineage>
</organism>
<keyword evidence="2" id="KW-1185">Reference proteome</keyword>
<evidence type="ECO:0000313" key="1">
    <source>
        <dbReference type="EMBL" id="KAF4122508.1"/>
    </source>
</evidence>
<proteinExistence type="predicted"/>
<accession>A0A9P5D099</accession>
<sequence>MPPTFSRWEVWVAISQGEPVNLRMYRHTSIWYVDRQTDQAFFFHAVRRMGFLRIEMVEGFDITYLQSIEDKFQVGTTVVRKRRGDISSLMGLVDVPLASPGFDSYSTTPFLG</sequence>
<gene>
    <name evidence="1" type="ORF">GMORB2_7500</name>
</gene>
<protein>
    <submittedName>
        <fullName evidence="1">Uncharacterized protein</fullName>
    </submittedName>
</protein>
<evidence type="ECO:0000313" key="2">
    <source>
        <dbReference type="Proteomes" id="UP000749293"/>
    </source>
</evidence>
<dbReference type="RefSeq" id="XP_035321160.1">
    <property type="nucleotide sequence ID" value="XM_035469465.1"/>
</dbReference>
<dbReference type="OrthoDB" id="37659at2759"/>
<name>A0A9P5D099_9HYPO</name>